<reference evidence="6 7" key="1">
    <citation type="submission" date="2020-08" db="EMBL/GenBank/DDBJ databases">
        <title>Arenibacter gaetbuli sp. nov., isolated from a sand dune.</title>
        <authorList>
            <person name="Park S."/>
            <person name="Yoon J.-H."/>
        </authorList>
    </citation>
    <scope>NUCLEOTIDE SEQUENCE [LARGE SCALE GENOMIC DNA]</scope>
    <source>
        <strain evidence="6 7">BSSL-BM3</strain>
    </source>
</reference>
<feature type="domain" description="Aminotransferase class I/classII large" evidence="5">
    <location>
        <begin position="33"/>
        <end position="376"/>
    </location>
</feature>
<evidence type="ECO:0000259" key="5">
    <source>
        <dbReference type="Pfam" id="PF00155"/>
    </source>
</evidence>
<dbReference type="InterPro" id="IPR015421">
    <property type="entry name" value="PyrdxlP-dep_Trfase_major"/>
</dbReference>
<dbReference type="RefSeq" id="WP_187582346.1">
    <property type="nucleotide sequence ID" value="NZ_JACLHY010000003.1"/>
</dbReference>
<evidence type="ECO:0000256" key="1">
    <source>
        <dbReference type="ARBA" id="ARBA00001933"/>
    </source>
</evidence>
<dbReference type="InterPro" id="IPR004839">
    <property type="entry name" value="Aminotransferase_I/II_large"/>
</dbReference>
<dbReference type="Gene3D" id="3.40.640.10">
    <property type="entry name" value="Type I PLP-dependent aspartate aminotransferase-like (Major domain)"/>
    <property type="match status" value="1"/>
</dbReference>
<dbReference type="SUPFAM" id="SSF53383">
    <property type="entry name" value="PLP-dependent transferases"/>
    <property type="match status" value="1"/>
</dbReference>
<protein>
    <submittedName>
        <fullName evidence="6">Methionine aminotransferase</fullName>
        <ecNumber evidence="6">2.6.1.88</ecNumber>
    </submittedName>
</protein>
<organism evidence="6 7">
    <name type="scientific">Arenibacter arenosicollis</name>
    <dbReference type="NCBI Taxonomy" id="2762274"/>
    <lineage>
        <taxon>Bacteria</taxon>
        <taxon>Pseudomonadati</taxon>
        <taxon>Bacteroidota</taxon>
        <taxon>Flavobacteriia</taxon>
        <taxon>Flavobacteriales</taxon>
        <taxon>Flavobacteriaceae</taxon>
        <taxon>Arenibacter</taxon>
    </lineage>
</organism>
<evidence type="ECO:0000256" key="4">
    <source>
        <dbReference type="ARBA" id="ARBA00022898"/>
    </source>
</evidence>
<evidence type="ECO:0000313" key="7">
    <source>
        <dbReference type="Proteomes" id="UP000618952"/>
    </source>
</evidence>
<dbReference type="PANTHER" id="PTHR43807:SF20">
    <property type="entry name" value="FI04487P"/>
    <property type="match status" value="1"/>
</dbReference>
<dbReference type="Gene3D" id="3.90.1150.10">
    <property type="entry name" value="Aspartate Aminotransferase, domain 1"/>
    <property type="match status" value="1"/>
</dbReference>
<dbReference type="Proteomes" id="UP000618952">
    <property type="component" value="Unassembled WGS sequence"/>
</dbReference>
<dbReference type="EMBL" id="JACLHY010000003">
    <property type="protein sequence ID" value="MBC8767510.1"/>
    <property type="molecule type" value="Genomic_DNA"/>
</dbReference>
<evidence type="ECO:0000256" key="3">
    <source>
        <dbReference type="ARBA" id="ARBA00022679"/>
    </source>
</evidence>
<dbReference type="CDD" id="cd00609">
    <property type="entry name" value="AAT_like"/>
    <property type="match status" value="1"/>
</dbReference>
<keyword evidence="2 6" id="KW-0032">Aminotransferase</keyword>
<comment type="caution">
    <text evidence="6">The sequence shown here is derived from an EMBL/GenBank/DDBJ whole genome shotgun (WGS) entry which is preliminary data.</text>
</comment>
<dbReference type="Pfam" id="PF00155">
    <property type="entry name" value="Aminotran_1_2"/>
    <property type="match status" value="1"/>
</dbReference>
<dbReference type="InterPro" id="IPR015422">
    <property type="entry name" value="PyrdxlP-dep_Trfase_small"/>
</dbReference>
<gene>
    <name evidence="6" type="ORF">H4O18_05855</name>
</gene>
<comment type="cofactor">
    <cofactor evidence="1">
        <name>pyridoxal 5'-phosphate</name>
        <dbReference type="ChEBI" id="CHEBI:597326"/>
    </cofactor>
</comment>
<evidence type="ECO:0000313" key="6">
    <source>
        <dbReference type="EMBL" id="MBC8767510.1"/>
    </source>
</evidence>
<dbReference type="EC" id="2.6.1.88" evidence="6"/>
<proteinExistence type="predicted"/>
<dbReference type="InterPro" id="IPR051326">
    <property type="entry name" value="Kynurenine-oxoglutarate_AT"/>
</dbReference>
<keyword evidence="4" id="KW-0663">Pyridoxal phosphate</keyword>
<dbReference type="NCBIfam" id="NF009079">
    <property type="entry name" value="PRK12414.1"/>
    <property type="match status" value="1"/>
</dbReference>
<keyword evidence="3 6" id="KW-0808">Transferase</keyword>
<name>A0ABR7QJZ8_9FLAO</name>
<sequence>MPNYKHKIFSKLPKVKTTIFTTMGQLAQKHSAINLSQGFPNFEPDQNLINLVTQAMNQGYNQYAPMTGVLELREEISKKIEQLYGRHYNPENEITITIGATQAIFTIITAFIGHGDEVIVIKPAYDCYEPAIEVNGGIPVFVQLNNSDFKVDWEEFRSKITSKTKMVIINTPHNPSGTIFSTEDMLQLQQSLEKTDIIVISDEVYEHIVFDGLEHESASKFDGLASRTFVCGSFGKTFHITGWKMGYCAGPAELMHEFRKTHQFNVFSADHAVQKALATYLKEPKHYLSLNKFYQDKRDLFLSGLSNSRFKIHPCQGTYFQLVDFSAITLEPDDVFAERLVKEYQIASIPISGFNTKGIDKHLVRFCFAKTNETLVKATSILCKL</sequence>
<dbReference type="GO" id="GO:0010326">
    <property type="term" value="F:methionine-oxo-acid transaminase activity"/>
    <property type="evidence" value="ECO:0007669"/>
    <property type="project" value="UniProtKB-EC"/>
</dbReference>
<dbReference type="NCBIfam" id="NF006569">
    <property type="entry name" value="PRK09082.1"/>
    <property type="match status" value="1"/>
</dbReference>
<keyword evidence="7" id="KW-1185">Reference proteome</keyword>
<accession>A0ABR7QJZ8</accession>
<dbReference type="InterPro" id="IPR015424">
    <property type="entry name" value="PyrdxlP-dep_Trfase"/>
</dbReference>
<dbReference type="PANTHER" id="PTHR43807">
    <property type="entry name" value="FI04487P"/>
    <property type="match status" value="1"/>
</dbReference>
<evidence type="ECO:0000256" key="2">
    <source>
        <dbReference type="ARBA" id="ARBA00022576"/>
    </source>
</evidence>